<organism evidence="2 3">
    <name type="scientific">Sediminibacterium ginsengisoli</name>
    <dbReference type="NCBI Taxonomy" id="413434"/>
    <lineage>
        <taxon>Bacteria</taxon>
        <taxon>Pseudomonadati</taxon>
        <taxon>Bacteroidota</taxon>
        <taxon>Chitinophagia</taxon>
        <taxon>Chitinophagales</taxon>
        <taxon>Chitinophagaceae</taxon>
        <taxon>Sediminibacterium</taxon>
    </lineage>
</organism>
<keyword evidence="3" id="KW-1185">Reference proteome</keyword>
<sequence length="54" mass="6205">MEIYKTDPGPKQDETAAPETIDRPEKEEGERHGELDSDIAEHELLPDTDRIEEK</sequence>
<evidence type="ECO:0000313" key="3">
    <source>
        <dbReference type="Proteomes" id="UP000190888"/>
    </source>
</evidence>
<name>A0A1T4PAK4_9BACT</name>
<accession>A0A1T4PAK4</accession>
<reference evidence="2 3" key="1">
    <citation type="submission" date="2017-02" db="EMBL/GenBank/DDBJ databases">
        <authorList>
            <person name="Peterson S.W."/>
        </authorList>
    </citation>
    <scope>NUCLEOTIDE SEQUENCE [LARGE SCALE GENOMIC DNA]</scope>
    <source>
        <strain evidence="2 3">DSM 22335</strain>
    </source>
</reference>
<dbReference type="AlphaFoldDB" id="A0A1T4PAK4"/>
<dbReference type="RefSeq" id="WP_176112982.1">
    <property type="nucleotide sequence ID" value="NZ_FUWH01000005.1"/>
</dbReference>
<protein>
    <submittedName>
        <fullName evidence="2">Uncharacterized protein</fullName>
    </submittedName>
</protein>
<dbReference type="EMBL" id="FUWH01000005">
    <property type="protein sequence ID" value="SJZ88499.1"/>
    <property type="molecule type" value="Genomic_DNA"/>
</dbReference>
<gene>
    <name evidence="2" type="ORF">SAMN04488132_105241</name>
</gene>
<proteinExistence type="predicted"/>
<evidence type="ECO:0000256" key="1">
    <source>
        <dbReference type="SAM" id="MobiDB-lite"/>
    </source>
</evidence>
<dbReference type="STRING" id="413434.SAMN04488132_105241"/>
<dbReference type="Proteomes" id="UP000190888">
    <property type="component" value="Unassembled WGS sequence"/>
</dbReference>
<feature type="region of interest" description="Disordered" evidence="1">
    <location>
        <begin position="1"/>
        <end position="54"/>
    </location>
</feature>
<evidence type="ECO:0000313" key="2">
    <source>
        <dbReference type="EMBL" id="SJZ88499.1"/>
    </source>
</evidence>